<dbReference type="InterPro" id="IPR015300">
    <property type="entry name" value="DNA-bd_pseudobarrel_sf"/>
</dbReference>
<keyword evidence="3" id="KW-0238">DNA-binding</keyword>
<dbReference type="Proteomes" id="UP000823749">
    <property type="component" value="Chromosome 8"/>
</dbReference>
<dbReference type="GO" id="GO:0003677">
    <property type="term" value="F:DNA binding"/>
    <property type="evidence" value="ECO:0007669"/>
    <property type="project" value="UniProtKB-KW"/>
</dbReference>
<evidence type="ECO:0000256" key="2">
    <source>
        <dbReference type="ARBA" id="ARBA00023015"/>
    </source>
</evidence>
<evidence type="ECO:0000256" key="3">
    <source>
        <dbReference type="ARBA" id="ARBA00023125"/>
    </source>
</evidence>
<dbReference type="Gene3D" id="2.40.330.10">
    <property type="entry name" value="DNA-binding pseudobarrel domain"/>
    <property type="match status" value="1"/>
</dbReference>
<evidence type="ECO:0000256" key="1">
    <source>
        <dbReference type="ARBA" id="ARBA00004123"/>
    </source>
</evidence>
<dbReference type="PROSITE" id="PS50863">
    <property type="entry name" value="B3"/>
    <property type="match status" value="1"/>
</dbReference>
<keyword evidence="4" id="KW-0804">Transcription</keyword>
<keyword evidence="8" id="KW-1185">Reference proteome</keyword>
<comment type="caution">
    <text evidence="7">The sequence shown here is derived from an EMBL/GenBank/DDBJ whole genome shotgun (WGS) entry which is preliminary data.</text>
</comment>
<keyword evidence="2" id="KW-0805">Transcription regulation</keyword>
<sequence length="335" mass="39478">MARCAPFVRCRYIETMDVNNSTEMVFYLINVYGHTEQIATVTNRNTNLATYRAHDDFTEQYDYLHGNSPNEWICDNDFQDWIAKLQYYSFVEQRFEVAQPCWFFKWITDDTPFTNENLRIPEELRNVLQTNGNITWILLKNQARVWPIQIKGNRFAVGWEEFCVDNHLINGYQIILASETKCIFEVLIFNKEHIGVFNMYSNQNALPAPFYHLPAVLETSCYPTIWFNRKTVTEFTIGCDIEDNIAKCFQEHLEPFFEHNGEQQIVFAMQAHEWTIPVIDGAMNTEALVDFVRELELFIGEFIAVLMTKELFARVIVFNGEGGEKIFPWYENYFL</sequence>
<reference evidence="7" key="1">
    <citation type="submission" date="2020-08" db="EMBL/GenBank/DDBJ databases">
        <title>Plant Genome Project.</title>
        <authorList>
            <person name="Zhang R.-G."/>
        </authorList>
    </citation>
    <scope>NUCLEOTIDE SEQUENCE</scope>
    <source>
        <strain evidence="7">WSP0</strain>
        <tissue evidence="7">Leaf</tissue>
    </source>
</reference>
<comment type="subcellular location">
    <subcellularLocation>
        <location evidence="1">Nucleus</location>
    </subcellularLocation>
</comment>
<organism evidence="7 8">
    <name type="scientific">Rhododendron griersonianum</name>
    <dbReference type="NCBI Taxonomy" id="479676"/>
    <lineage>
        <taxon>Eukaryota</taxon>
        <taxon>Viridiplantae</taxon>
        <taxon>Streptophyta</taxon>
        <taxon>Embryophyta</taxon>
        <taxon>Tracheophyta</taxon>
        <taxon>Spermatophyta</taxon>
        <taxon>Magnoliopsida</taxon>
        <taxon>eudicotyledons</taxon>
        <taxon>Gunneridae</taxon>
        <taxon>Pentapetalae</taxon>
        <taxon>asterids</taxon>
        <taxon>Ericales</taxon>
        <taxon>Ericaceae</taxon>
        <taxon>Ericoideae</taxon>
        <taxon>Rhodoreae</taxon>
        <taxon>Rhododendron</taxon>
    </lineage>
</organism>
<proteinExistence type="predicted"/>
<keyword evidence="5" id="KW-0539">Nucleus</keyword>
<feature type="domain" description="TF-B3" evidence="6">
    <location>
        <begin position="103"/>
        <end position="192"/>
    </location>
</feature>
<dbReference type="SMART" id="SM01019">
    <property type="entry name" value="B3"/>
    <property type="match status" value="1"/>
</dbReference>
<evidence type="ECO:0000313" key="8">
    <source>
        <dbReference type="Proteomes" id="UP000823749"/>
    </source>
</evidence>
<dbReference type="EMBL" id="JACTNZ010000008">
    <property type="protein sequence ID" value="KAG5537199.1"/>
    <property type="molecule type" value="Genomic_DNA"/>
</dbReference>
<accession>A0AAV6JF62</accession>
<gene>
    <name evidence="7" type="ORF">RHGRI_024587</name>
</gene>
<evidence type="ECO:0000313" key="7">
    <source>
        <dbReference type="EMBL" id="KAG5537199.1"/>
    </source>
</evidence>
<protein>
    <recommendedName>
        <fullName evidence="6">TF-B3 domain-containing protein</fullName>
    </recommendedName>
</protein>
<evidence type="ECO:0000259" key="6">
    <source>
        <dbReference type="PROSITE" id="PS50863"/>
    </source>
</evidence>
<dbReference type="GO" id="GO:0005634">
    <property type="term" value="C:nucleus"/>
    <property type="evidence" value="ECO:0007669"/>
    <property type="project" value="UniProtKB-SubCell"/>
</dbReference>
<dbReference type="SUPFAM" id="SSF101936">
    <property type="entry name" value="DNA-binding pseudobarrel domain"/>
    <property type="match status" value="1"/>
</dbReference>
<dbReference type="AlphaFoldDB" id="A0AAV6JF62"/>
<name>A0AAV6JF62_9ERIC</name>
<evidence type="ECO:0000256" key="5">
    <source>
        <dbReference type="ARBA" id="ARBA00023242"/>
    </source>
</evidence>
<evidence type="ECO:0000256" key="4">
    <source>
        <dbReference type="ARBA" id="ARBA00023163"/>
    </source>
</evidence>
<dbReference type="InterPro" id="IPR003340">
    <property type="entry name" value="B3_DNA-bd"/>
</dbReference>